<reference evidence="9" key="1">
    <citation type="submission" date="2022-03" db="EMBL/GenBank/DDBJ databases">
        <authorList>
            <person name="Martin H S."/>
        </authorList>
    </citation>
    <scope>NUCLEOTIDE SEQUENCE</scope>
</reference>
<evidence type="ECO:0000256" key="3">
    <source>
        <dbReference type="ARBA" id="ARBA00006958"/>
    </source>
</evidence>
<dbReference type="PANTHER" id="PTHR22930">
    <property type="match status" value="1"/>
</dbReference>
<organism evidence="9 10">
    <name type="scientific">Iphiclides podalirius</name>
    <name type="common">scarce swallowtail</name>
    <dbReference type="NCBI Taxonomy" id="110791"/>
    <lineage>
        <taxon>Eukaryota</taxon>
        <taxon>Metazoa</taxon>
        <taxon>Ecdysozoa</taxon>
        <taxon>Arthropoda</taxon>
        <taxon>Hexapoda</taxon>
        <taxon>Insecta</taxon>
        <taxon>Pterygota</taxon>
        <taxon>Neoptera</taxon>
        <taxon>Endopterygota</taxon>
        <taxon>Lepidoptera</taxon>
        <taxon>Glossata</taxon>
        <taxon>Ditrysia</taxon>
        <taxon>Papilionoidea</taxon>
        <taxon>Papilionidae</taxon>
        <taxon>Papilioninae</taxon>
        <taxon>Iphiclides</taxon>
    </lineage>
</organism>
<dbReference type="InterPro" id="IPR027806">
    <property type="entry name" value="HARBI1_dom"/>
</dbReference>
<evidence type="ECO:0000256" key="4">
    <source>
        <dbReference type="ARBA" id="ARBA00022722"/>
    </source>
</evidence>
<keyword evidence="7" id="KW-0539">Nucleus</keyword>
<keyword evidence="4" id="KW-0540">Nuclease</keyword>
<evidence type="ECO:0000256" key="1">
    <source>
        <dbReference type="ARBA" id="ARBA00001968"/>
    </source>
</evidence>
<evidence type="ECO:0000256" key="7">
    <source>
        <dbReference type="ARBA" id="ARBA00023242"/>
    </source>
</evidence>
<evidence type="ECO:0000256" key="5">
    <source>
        <dbReference type="ARBA" id="ARBA00022723"/>
    </source>
</evidence>
<sequence length="248" mass="27738">MILVSLRYYATGSVKNLGGDVMDICQQSASRIVTRISFLLAKKMKDFVHFPSTSEGITLIKQKFHEIAEFPDVVGCLDCTHIKIKSPGRNYAEAYKNRKGSTQDNFIFNSSSLKKSLYCGEMEGILLGDSDYAVSPILMTPILSPINAAQVRYNRSHAKTRSVVNKAFGIWKKRFKCLQIGMGIKLETAVAVICACATLHNLAIISKDTMEPFLHYEEEEQETVQVESENIHSSGFAARDALVHKFFQ</sequence>
<proteinExistence type="inferred from homology"/>
<gene>
    <name evidence="9" type="ORF">IPOD504_LOCUS11043</name>
</gene>
<dbReference type="InterPro" id="IPR045249">
    <property type="entry name" value="HARBI1-like"/>
</dbReference>
<evidence type="ECO:0000313" key="10">
    <source>
        <dbReference type="Proteomes" id="UP000837857"/>
    </source>
</evidence>
<feature type="non-terminal residue" evidence="9">
    <location>
        <position position="248"/>
    </location>
</feature>
<keyword evidence="5" id="KW-0479">Metal-binding</keyword>
<comment type="subcellular location">
    <subcellularLocation>
        <location evidence="2">Nucleus</location>
    </subcellularLocation>
</comment>
<keyword evidence="6" id="KW-0378">Hydrolase</keyword>
<accession>A0ABN8ISL5</accession>
<protein>
    <recommendedName>
        <fullName evidence="8">DDE Tnp4 domain-containing protein</fullName>
    </recommendedName>
</protein>
<dbReference type="EMBL" id="OW152839">
    <property type="protein sequence ID" value="CAH2060401.1"/>
    <property type="molecule type" value="Genomic_DNA"/>
</dbReference>
<evidence type="ECO:0000259" key="8">
    <source>
        <dbReference type="Pfam" id="PF13359"/>
    </source>
</evidence>
<evidence type="ECO:0000256" key="6">
    <source>
        <dbReference type="ARBA" id="ARBA00022801"/>
    </source>
</evidence>
<dbReference type="Proteomes" id="UP000837857">
    <property type="component" value="Chromosome 27"/>
</dbReference>
<comment type="similarity">
    <text evidence="3">Belongs to the HARBI1 family.</text>
</comment>
<evidence type="ECO:0000313" key="9">
    <source>
        <dbReference type="EMBL" id="CAH2060401.1"/>
    </source>
</evidence>
<comment type="cofactor">
    <cofactor evidence="1">
        <name>a divalent metal cation</name>
        <dbReference type="ChEBI" id="CHEBI:60240"/>
    </cofactor>
</comment>
<keyword evidence="10" id="KW-1185">Reference proteome</keyword>
<dbReference type="Pfam" id="PF13359">
    <property type="entry name" value="DDE_Tnp_4"/>
    <property type="match status" value="1"/>
</dbReference>
<feature type="domain" description="DDE Tnp4" evidence="8">
    <location>
        <begin position="96"/>
        <end position="201"/>
    </location>
</feature>
<evidence type="ECO:0000256" key="2">
    <source>
        <dbReference type="ARBA" id="ARBA00004123"/>
    </source>
</evidence>
<name>A0ABN8ISL5_9NEOP</name>
<dbReference type="PANTHER" id="PTHR22930:SF250">
    <property type="entry name" value="NUCLEASE HARBI1-LIKE PROTEIN"/>
    <property type="match status" value="1"/>
</dbReference>